<evidence type="ECO:0000313" key="7">
    <source>
        <dbReference type="Proteomes" id="UP000887566"/>
    </source>
</evidence>
<dbReference type="PANTHER" id="PTHR12191:SF37">
    <property type="entry name" value="ZINC TRANSPORTER FOI"/>
    <property type="match status" value="1"/>
</dbReference>
<dbReference type="AlphaFoldDB" id="A0A914WVQ6"/>
<proteinExistence type="inferred from homology"/>
<name>A0A914WVQ6_9BILA</name>
<dbReference type="GO" id="GO:0005886">
    <property type="term" value="C:plasma membrane"/>
    <property type="evidence" value="ECO:0007669"/>
    <property type="project" value="TreeGrafter"/>
</dbReference>
<dbReference type="GO" id="GO:0030003">
    <property type="term" value="P:intracellular monoatomic cation homeostasis"/>
    <property type="evidence" value="ECO:0007669"/>
    <property type="project" value="TreeGrafter"/>
</dbReference>
<dbReference type="Pfam" id="PF02535">
    <property type="entry name" value="Zip"/>
    <property type="match status" value="1"/>
</dbReference>
<feature type="transmembrane region" description="Helical" evidence="6">
    <location>
        <begin position="336"/>
        <end position="357"/>
    </location>
</feature>
<dbReference type="GO" id="GO:0140410">
    <property type="term" value="F:monoatomic cation:bicarbonate symporter activity"/>
    <property type="evidence" value="ECO:0007669"/>
    <property type="project" value="TreeGrafter"/>
</dbReference>
<dbReference type="InterPro" id="IPR050799">
    <property type="entry name" value="ZIP_Transporter"/>
</dbReference>
<keyword evidence="3 6" id="KW-0812">Transmembrane</keyword>
<evidence type="ECO:0000313" key="8">
    <source>
        <dbReference type="WBParaSite" id="PSAMB.scaffold5300size12086.g26285.t1"/>
    </source>
</evidence>
<feature type="transmembrane region" description="Helical" evidence="6">
    <location>
        <begin position="47"/>
        <end position="68"/>
    </location>
</feature>
<sequence>MTSLVTIGVSEAEQFCSNWTNGYFGISPVSKISDDTLIYLRPPAIQVWGFGLLFVTVISLCAVVGVGIMPYLSKNVYNRALTYFVGLGVGSLSGSAIFHLLPQGFGLVSTEPGANHDYIFKSWVAIAGIYLFFFADKLLKIVLEMRKKHKLRKEGGANGHIEMKGHSTVTNGGIKSENFTTPLDLETNATAKAALLTSHIENHDHGHHNGSIVAKLSGISGDRQLNGSLSQPNDDETNEFCQIRKASISSAHGICAHDHDVQYKEGDSVIATVAWMIIFGDGLHNFIDGLSIGASFSDSILGGISVSVAVLCEEFPHELGDVAILVSAGMTLRQALTYNLLSAASCYLGFFIGVMVGNIDDHIAAYVFALAGGMFLYISLASMVPEMNKTMEEEMNIKLSAGLIVLFLHSAGVFTGLITMFLMSYYGGEIQFS</sequence>
<feature type="transmembrane region" description="Helical" evidence="6">
    <location>
        <begin position="80"/>
        <end position="102"/>
    </location>
</feature>
<feature type="transmembrane region" description="Helical" evidence="6">
    <location>
        <begin position="122"/>
        <end position="143"/>
    </location>
</feature>
<evidence type="ECO:0000256" key="4">
    <source>
        <dbReference type="ARBA" id="ARBA00022989"/>
    </source>
</evidence>
<dbReference type="Proteomes" id="UP000887566">
    <property type="component" value="Unplaced"/>
</dbReference>
<feature type="transmembrane region" description="Helical" evidence="6">
    <location>
        <begin position="363"/>
        <end position="380"/>
    </location>
</feature>
<evidence type="ECO:0000256" key="6">
    <source>
        <dbReference type="SAM" id="Phobius"/>
    </source>
</evidence>
<organism evidence="7 8">
    <name type="scientific">Plectus sambesii</name>
    <dbReference type="NCBI Taxonomy" id="2011161"/>
    <lineage>
        <taxon>Eukaryota</taxon>
        <taxon>Metazoa</taxon>
        <taxon>Ecdysozoa</taxon>
        <taxon>Nematoda</taxon>
        <taxon>Chromadorea</taxon>
        <taxon>Plectida</taxon>
        <taxon>Plectina</taxon>
        <taxon>Plectoidea</taxon>
        <taxon>Plectidae</taxon>
        <taxon>Plectus</taxon>
    </lineage>
</organism>
<dbReference type="PANTHER" id="PTHR12191">
    <property type="entry name" value="SOLUTE CARRIER FAMILY 39"/>
    <property type="match status" value="1"/>
</dbReference>
<evidence type="ECO:0000256" key="1">
    <source>
        <dbReference type="ARBA" id="ARBA00004141"/>
    </source>
</evidence>
<comment type="similarity">
    <text evidence="2">Belongs to the ZIP transporter (TC 2.A.5) family.</text>
</comment>
<comment type="subcellular location">
    <subcellularLocation>
        <location evidence="1">Membrane</location>
        <topology evidence="1">Multi-pass membrane protein</topology>
    </subcellularLocation>
</comment>
<evidence type="ECO:0000256" key="2">
    <source>
        <dbReference type="ARBA" id="ARBA00006939"/>
    </source>
</evidence>
<protein>
    <submittedName>
        <fullName evidence="8">Zinc transporter ZIP14</fullName>
    </submittedName>
</protein>
<dbReference type="GO" id="GO:0005385">
    <property type="term" value="F:zinc ion transmembrane transporter activity"/>
    <property type="evidence" value="ECO:0007669"/>
    <property type="project" value="TreeGrafter"/>
</dbReference>
<keyword evidence="7" id="KW-1185">Reference proteome</keyword>
<dbReference type="WBParaSite" id="PSAMB.scaffold5300size12086.g26285.t1">
    <property type="protein sequence ID" value="PSAMB.scaffold5300size12086.g26285.t1"/>
    <property type="gene ID" value="PSAMB.scaffold5300size12086.g26285"/>
</dbReference>
<keyword evidence="4 6" id="KW-1133">Transmembrane helix</keyword>
<feature type="transmembrane region" description="Helical" evidence="6">
    <location>
        <begin position="401"/>
        <end position="426"/>
    </location>
</feature>
<keyword evidence="5 6" id="KW-0472">Membrane</keyword>
<evidence type="ECO:0000256" key="3">
    <source>
        <dbReference type="ARBA" id="ARBA00022692"/>
    </source>
</evidence>
<dbReference type="GO" id="GO:0071578">
    <property type="term" value="P:zinc ion import across plasma membrane"/>
    <property type="evidence" value="ECO:0007669"/>
    <property type="project" value="TreeGrafter"/>
</dbReference>
<dbReference type="InterPro" id="IPR003689">
    <property type="entry name" value="ZIP"/>
</dbReference>
<reference evidence="8" key="1">
    <citation type="submission" date="2022-11" db="UniProtKB">
        <authorList>
            <consortium name="WormBaseParasite"/>
        </authorList>
    </citation>
    <scope>IDENTIFICATION</scope>
</reference>
<accession>A0A914WVQ6</accession>
<evidence type="ECO:0000256" key="5">
    <source>
        <dbReference type="ARBA" id="ARBA00023136"/>
    </source>
</evidence>